<evidence type="ECO:0000256" key="1">
    <source>
        <dbReference type="SAM" id="MobiDB-lite"/>
    </source>
</evidence>
<dbReference type="OrthoDB" id="7744082at2"/>
<gene>
    <name evidence="2" type="ORF">BCF38_101458</name>
    <name evidence="3" type="ORF">SAMN05421539_101458</name>
</gene>
<evidence type="ECO:0000313" key="3">
    <source>
        <dbReference type="EMBL" id="SSA38327.1"/>
    </source>
</evidence>
<evidence type="ECO:0008006" key="6">
    <source>
        <dbReference type="Google" id="ProtNLM"/>
    </source>
</evidence>
<evidence type="ECO:0000313" key="2">
    <source>
        <dbReference type="EMBL" id="PWJ22049.1"/>
    </source>
</evidence>
<dbReference type="Proteomes" id="UP000251571">
    <property type="component" value="Unassembled WGS sequence"/>
</dbReference>
<feature type="compositionally biased region" description="Polar residues" evidence="1">
    <location>
        <begin position="1"/>
        <end position="10"/>
    </location>
</feature>
<protein>
    <recommendedName>
        <fullName evidence="6">ElaB/YqjD/DUF883 family membrane-anchored ribosome-binding protein</fullName>
    </recommendedName>
</protein>
<feature type="compositionally biased region" description="Low complexity" evidence="1">
    <location>
        <begin position="77"/>
        <end position="86"/>
    </location>
</feature>
<evidence type="ECO:0000313" key="5">
    <source>
        <dbReference type="Proteomes" id="UP000251571"/>
    </source>
</evidence>
<organism evidence="3 5">
    <name type="scientific">Jannaschia seohaensis</name>
    <dbReference type="NCBI Taxonomy" id="475081"/>
    <lineage>
        <taxon>Bacteria</taxon>
        <taxon>Pseudomonadati</taxon>
        <taxon>Pseudomonadota</taxon>
        <taxon>Alphaproteobacteria</taxon>
        <taxon>Rhodobacterales</taxon>
        <taxon>Roseobacteraceae</taxon>
        <taxon>Jannaschia</taxon>
    </lineage>
</organism>
<dbReference type="EMBL" id="UETC01000001">
    <property type="protein sequence ID" value="SSA38327.1"/>
    <property type="molecule type" value="Genomic_DNA"/>
</dbReference>
<feature type="region of interest" description="Disordered" evidence="1">
    <location>
        <begin position="1"/>
        <end position="87"/>
    </location>
</feature>
<feature type="compositionally biased region" description="Basic and acidic residues" evidence="1">
    <location>
        <begin position="17"/>
        <end position="52"/>
    </location>
</feature>
<sequence length="190" mass="19512">MADETSQIPTGSGPHGADIRTDDDPIETTRHKAEETADAVKSRARTLGDEAAHAAQNLAASAKSRATAEIDRRSSAARDGAASAVDDTAETLRCAAERMTEGTPQGEAAAEAADTVHGMADRIRETSPQDVLDATSDFARRHPAAFLAGVAVAGFAAGRFFKASARATSLQDRAVTATRPAPGAAEAKGA</sequence>
<dbReference type="EMBL" id="QGDJ01000001">
    <property type="protein sequence ID" value="PWJ22049.1"/>
    <property type="molecule type" value="Genomic_DNA"/>
</dbReference>
<keyword evidence="4" id="KW-1185">Reference proteome</keyword>
<dbReference type="AlphaFoldDB" id="A0A2Y9A818"/>
<reference evidence="2 4" key="2">
    <citation type="submission" date="2018-03" db="EMBL/GenBank/DDBJ databases">
        <title>Genomic Encyclopedia of Archaeal and Bacterial Type Strains, Phase II (KMG-II): from individual species to whole genera.</title>
        <authorList>
            <person name="Goeker M."/>
        </authorList>
    </citation>
    <scope>NUCLEOTIDE SEQUENCE [LARGE SCALE GENOMIC DNA]</scope>
    <source>
        <strain evidence="2 4">DSM 25227</strain>
    </source>
</reference>
<feature type="region of interest" description="Disordered" evidence="1">
    <location>
        <begin position="166"/>
        <end position="190"/>
    </location>
</feature>
<feature type="compositionally biased region" description="Basic and acidic residues" evidence="1">
    <location>
        <begin position="66"/>
        <end position="76"/>
    </location>
</feature>
<dbReference type="Proteomes" id="UP000245839">
    <property type="component" value="Unassembled WGS sequence"/>
</dbReference>
<dbReference type="RefSeq" id="WP_109562642.1">
    <property type="nucleotide sequence ID" value="NZ_QGDJ01000001.1"/>
</dbReference>
<reference evidence="3 5" key="1">
    <citation type="submission" date="2016-10" db="EMBL/GenBank/DDBJ databases">
        <authorList>
            <person name="Cai Z."/>
        </authorList>
    </citation>
    <scope>NUCLEOTIDE SEQUENCE [LARGE SCALE GENOMIC DNA]</scope>
    <source>
        <strain evidence="3 5">DSM 25227</strain>
    </source>
</reference>
<proteinExistence type="predicted"/>
<evidence type="ECO:0000313" key="4">
    <source>
        <dbReference type="Proteomes" id="UP000245839"/>
    </source>
</evidence>
<accession>A0A2Y9A818</accession>
<name>A0A2Y9A818_9RHOB</name>
<feature type="compositionally biased region" description="Low complexity" evidence="1">
    <location>
        <begin position="53"/>
        <end position="65"/>
    </location>
</feature>